<keyword evidence="4" id="KW-1185">Reference proteome</keyword>
<dbReference type="GO" id="GO:0051604">
    <property type="term" value="P:protein maturation"/>
    <property type="evidence" value="ECO:0007669"/>
    <property type="project" value="TreeGrafter"/>
</dbReference>
<name>A0A8H7AJS7_9EURO</name>
<dbReference type="PANTHER" id="PTHR10188">
    <property type="entry name" value="L-ASPARAGINASE"/>
    <property type="match status" value="1"/>
</dbReference>
<evidence type="ECO:0000313" key="3">
    <source>
        <dbReference type="EMBL" id="KAF7510390.1"/>
    </source>
</evidence>
<evidence type="ECO:0000256" key="2">
    <source>
        <dbReference type="PIRSR" id="PIRSR600246-3"/>
    </source>
</evidence>
<comment type="caution">
    <text evidence="3">The sequence shown here is derived from an EMBL/GenBank/DDBJ whole genome shotgun (WGS) entry which is preliminary data.</text>
</comment>
<dbReference type="InterPro" id="IPR029055">
    <property type="entry name" value="Ntn_hydrolases_N"/>
</dbReference>
<dbReference type="OrthoDB" id="77601at2759"/>
<evidence type="ECO:0000256" key="1">
    <source>
        <dbReference type="PIRSR" id="PIRSR600246-1"/>
    </source>
</evidence>
<dbReference type="InterPro" id="IPR000246">
    <property type="entry name" value="Peptidase_T2"/>
</dbReference>
<dbReference type="Gene3D" id="3.60.20.30">
    <property type="entry name" value="(Glycosyl)asparaginase"/>
    <property type="match status" value="1"/>
</dbReference>
<dbReference type="Pfam" id="PF01112">
    <property type="entry name" value="Asparaginase_2"/>
    <property type="match status" value="2"/>
</dbReference>
<feature type="site" description="Cleavage; by autolysis" evidence="2">
    <location>
        <begin position="349"/>
        <end position="350"/>
    </location>
</feature>
<dbReference type="FunFam" id="3.60.20.30:FF:000007">
    <property type="entry name" value="Similar to threonine aspartase"/>
    <property type="match status" value="1"/>
</dbReference>
<dbReference type="SUPFAM" id="SSF56235">
    <property type="entry name" value="N-terminal nucleophile aminohydrolases (Ntn hydrolases)"/>
    <property type="match status" value="1"/>
</dbReference>
<organism evidence="3 4">
    <name type="scientific">Endocarpon pusillum</name>
    <dbReference type="NCBI Taxonomy" id="364733"/>
    <lineage>
        <taxon>Eukaryota</taxon>
        <taxon>Fungi</taxon>
        <taxon>Dikarya</taxon>
        <taxon>Ascomycota</taxon>
        <taxon>Pezizomycotina</taxon>
        <taxon>Eurotiomycetes</taxon>
        <taxon>Chaetothyriomycetidae</taxon>
        <taxon>Verrucariales</taxon>
        <taxon>Verrucariaceae</taxon>
        <taxon>Endocarpon</taxon>
    </lineage>
</organism>
<protein>
    <recommendedName>
        <fullName evidence="5">N-terminal nucleophile aminohydrolase</fullName>
    </recommendedName>
</protein>
<evidence type="ECO:0008006" key="5">
    <source>
        <dbReference type="Google" id="ProtNLM"/>
    </source>
</evidence>
<dbReference type="AlphaFoldDB" id="A0A8H7AJS7"/>
<dbReference type="Proteomes" id="UP000606974">
    <property type="component" value="Unassembled WGS sequence"/>
</dbReference>
<accession>A0A8H7AJS7</accession>
<sequence length="536" mass="56973">MPLRRHREGGDVCAIYVHAGAGFHSYANEKHHLMACADAASVSMALLKNGGSALDAVEMAIKVFEDREITNAGYGSNLCMDGTVECDASVVDHYGRSGAAGAVSMVKNPIGLARLILEESTRPLSLQRVPPNLLVGQGAIDYANEKGLLTVFNDHMVSRAAKERWNKWKRDLDLVDEQDKQKSALGKFTGQKFTNHAPIISSSQVSTPVSPASIQSAAEIPHITSASRPLVASTADIPDTYFDAHTTNHARYLGVPGPSLSDPIRRVELERHPNIDGNRATAAYDIATDDNHPWASKRRRLSKDGSFDNAQSPLGRLAELDSSKLDMSLAIQPTSDLQPPKHNEDHVVDTVGAIAVDCFGNIAAGSSSGGIGMKHRGRCGPAALVGIGTAVIPSDAEDPDETSIATVTSGTGEHMATTLAAATCADRIYSSVRKARGGGLQSCTEDEAIYSVIDKEFMGHPGVKNSHCPGAIGILAVKKTRHGIMLYFAHNTDSFAVASMQSGDRKPSCVMSRSNGFGSIAQGGRLAKYRGNGVRH</sequence>
<dbReference type="PANTHER" id="PTHR10188:SF8">
    <property type="entry name" value="THREONINE ASPARTASE 1"/>
    <property type="match status" value="1"/>
</dbReference>
<dbReference type="EMBL" id="JAACFV010000030">
    <property type="protein sequence ID" value="KAF7510390.1"/>
    <property type="molecule type" value="Genomic_DNA"/>
</dbReference>
<dbReference type="CDD" id="cd04514">
    <property type="entry name" value="Taspase1_like"/>
    <property type="match status" value="1"/>
</dbReference>
<dbReference type="InterPro" id="IPR037464">
    <property type="entry name" value="Taspase1"/>
</dbReference>
<feature type="active site" description="Nucleophile" evidence="1">
    <location>
        <position position="350"/>
    </location>
</feature>
<gene>
    <name evidence="3" type="ORF">GJ744_006669</name>
</gene>
<dbReference type="GO" id="GO:0004298">
    <property type="term" value="F:threonine-type endopeptidase activity"/>
    <property type="evidence" value="ECO:0007669"/>
    <property type="project" value="InterPro"/>
</dbReference>
<dbReference type="GO" id="GO:0005737">
    <property type="term" value="C:cytoplasm"/>
    <property type="evidence" value="ECO:0007669"/>
    <property type="project" value="TreeGrafter"/>
</dbReference>
<proteinExistence type="predicted"/>
<reference evidence="3" key="1">
    <citation type="submission" date="2020-02" db="EMBL/GenBank/DDBJ databases">
        <authorList>
            <person name="Palmer J.M."/>
        </authorList>
    </citation>
    <scope>NUCLEOTIDE SEQUENCE</scope>
    <source>
        <strain evidence="3">EPUS1.4</strain>
        <tissue evidence="3">Thallus</tissue>
    </source>
</reference>
<evidence type="ECO:0000313" key="4">
    <source>
        <dbReference type="Proteomes" id="UP000606974"/>
    </source>
</evidence>